<evidence type="ECO:0008006" key="3">
    <source>
        <dbReference type="Google" id="ProtNLM"/>
    </source>
</evidence>
<accession>A0ABW6AP81</accession>
<keyword evidence="2" id="KW-1185">Reference proteome</keyword>
<dbReference type="EMBL" id="JBHUOM010000023">
    <property type="protein sequence ID" value="MFD2937096.1"/>
    <property type="molecule type" value="Genomic_DNA"/>
</dbReference>
<evidence type="ECO:0000313" key="1">
    <source>
        <dbReference type="EMBL" id="MFD2937096.1"/>
    </source>
</evidence>
<organism evidence="1 2">
    <name type="scientific">Spirosoma flavum</name>
    <dbReference type="NCBI Taxonomy" id="2048557"/>
    <lineage>
        <taxon>Bacteria</taxon>
        <taxon>Pseudomonadati</taxon>
        <taxon>Bacteroidota</taxon>
        <taxon>Cytophagia</taxon>
        <taxon>Cytophagales</taxon>
        <taxon>Cytophagaceae</taxon>
        <taxon>Spirosoma</taxon>
    </lineage>
</organism>
<reference evidence="2" key="1">
    <citation type="journal article" date="2019" name="Int. J. Syst. Evol. Microbiol.">
        <title>The Global Catalogue of Microorganisms (GCM) 10K type strain sequencing project: providing services to taxonomists for standard genome sequencing and annotation.</title>
        <authorList>
            <consortium name="The Broad Institute Genomics Platform"/>
            <consortium name="The Broad Institute Genome Sequencing Center for Infectious Disease"/>
            <person name="Wu L."/>
            <person name="Ma J."/>
        </authorList>
    </citation>
    <scope>NUCLEOTIDE SEQUENCE [LARGE SCALE GENOMIC DNA]</scope>
    <source>
        <strain evidence="2">KCTC 52490</strain>
    </source>
</reference>
<protein>
    <recommendedName>
        <fullName evidence="3">Apea-like HEPN domain-containing protein</fullName>
    </recommendedName>
</protein>
<name>A0ABW6AP81_9BACT</name>
<evidence type="ECO:0000313" key="2">
    <source>
        <dbReference type="Proteomes" id="UP001597512"/>
    </source>
</evidence>
<sequence>MTRSNNYTIEILFDSDSHTKTLFIGPVPYFGSASFFDKFIIQNDKIIIEAKRSAIIPLDNIFYNHFSSLYNQILKSLVFYYASVRKFSKITSIKILRIRQQKVLEEKVFNNKEFNQVLDSSFKLDYIIDQDRLQELFNGTSKGQTTLISISYILISNTLLNESDKFEKLWKSFNRLYTHIAGNNQDFSCLRFLRQFVVDHPNILTLSAKRVTSLTTDKLRNAIRWRGMFLDNYDTEAKTQSLKDFVIRYSDKRIMNILLETKYGYRETFLKNKGLFTQVETHIQNAIALDSNNDNEVVSLLTGKYMYFVRNKTFHGEKVDSSFRLLVNKEDNELRFLNSVLEPYLIDLINANDIY</sequence>
<gene>
    <name evidence="1" type="ORF">ACFS25_25165</name>
</gene>
<comment type="caution">
    <text evidence="1">The sequence shown here is derived from an EMBL/GenBank/DDBJ whole genome shotgun (WGS) entry which is preliminary data.</text>
</comment>
<dbReference type="RefSeq" id="WP_381506550.1">
    <property type="nucleotide sequence ID" value="NZ_JBHUOM010000023.1"/>
</dbReference>
<proteinExistence type="predicted"/>
<dbReference type="Proteomes" id="UP001597512">
    <property type="component" value="Unassembled WGS sequence"/>
</dbReference>